<proteinExistence type="predicted"/>
<organism evidence="1">
    <name type="scientific">marine sediment metagenome</name>
    <dbReference type="NCBI Taxonomy" id="412755"/>
    <lineage>
        <taxon>unclassified sequences</taxon>
        <taxon>metagenomes</taxon>
        <taxon>ecological metagenomes</taxon>
    </lineage>
</organism>
<dbReference type="EMBL" id="LAZR01052971">
    <property type="protein sequence ID" value="KKK81782.1"/>
    <property type="molecule type" value="Genomic_DNA"/>
</dbReference>
<evidence type="ECO:0000313" key="1">
    <source>
        <dbReference type="EMBL" id="KKK81782.1"/>
    </source>
</evidence>
<sequence length="105" mass="11787">MKKPTLFGLEITLTCPNCKKECPMYTYEPGKSDLPNSINAAWVEHKQDGCKPPGCLICGGAEAREVFQEDGKHLDRNDCIRHLRKLIVDLYKRLPSTTSSITYTG</sequence>
<reference evidence="1" key="1">
    <citation type="journal article" date="2015" name="Nature">
        <title>Complex archaea that bridge the gap between prokaryotes and eukaryotes.</title>
        <authorList>
            <person name="Spang A."/>
            <person name="Saw J.H."/>
            <person name="Jorgensen S.L."/>
            <person name="Zaremba-Niedzwiedzka K."/>
            <person name="Martijn J."/>
            <person name="Lind A.E."/>
            <person name="van Eijk R."/>
            <person name="Schleper C."/>
            <person name="Guy L."/>
            <person name="Ettema T.J."/>
        </authorList>
    </citation>
    <scope>NUCLEOTIDE SEQUENCE</scope>
</reference>
<protein>
    <submittedName>
        <fullName evidence="1">Uncharacterized protein</fullName>
    </submittedName>
</protein>
<comment type="caution">
    <text evidence="1">The sequence shown here is derived from an EMBL/GenBank/DDBJ whole genome shotgun (WGS) entry which is preliminary data.</text>
</comment>
<name>A0A0F8YK53_9ZZZZ</name>
<accession>A0A0F8YK53</accession>
<dbReference type="AlphaFoldDB" id="A0A0F8YK53"/>
<gene>
    <name evidence="1" type="ORF">LCGC14_2809990</name>
</gene>